<name>A0A1R3FYM5_9ROSI</name>
<dbReference type="AlphaFoldDB" id="A0A1R3FYM5"/>
<keyword evidence="2" id="KW-1185">Reference proteome</keyword>
<dbReference type="OrthoDB" id="10531576at2759"/>
<dbReference type="Proteomes" id="UP000187203">
    <property type="component" value="Unassembled WGS sequence"/>
</dbReference>
<comment type="caution">
    <text evidence="1">The sequence shown here is derived from an EMBL/GenBank/DDBJ whole genome shotgun (WGS) entry which is preliminary data.</text>
</comment>
<sequence>MENKQDLLRKEVKEGMEDTNRQLQGVYFVLANQQEFMTKMLAQFMSAQQQQFELLKLFLGGKINAGYQEAITEFTSPRPVQFAHTDVSIDERQSKAIEIQASDELMSTEEIVGKLESFNHDLPIFDPDEAGESCIVVHTNLPKENF</sequence>
<proteinExistence type="predicted"/>
<gene>
    <name evidence="1" type="ORF">COLO4_37862</name>
</gene>
<protein>
    <submittedName>
        <fullName evidence="1">Uncharacterized protein</fullName>
    </submittedName>
</protein>
<evidence type="ECO:0000313" key="2">
    <source>
        <dbReference type="Proteomes" id="UP000187203"/>
    </source>
</evidence>
<organism evidence="1 2">
    <name type="scientific">Corchorus olitorius</name>
    <dbReference type="NCBI Taxonomy" id="93759"/>
    <lineage>
        <taxon>Eukaryota</taxon>
        <taxon>Viridiplantae</taxon>
        <taxon>Streptophyta</taxon>
        <taxon>Embryophyta</taxon>
        <taxon>Tracheophyta</taxon>
        <taxon>Spermatophyta</taxon>
        <taxon>Magnoliopsida</taxon>
        <taxon>eudicotyledons</taxon>
        <taxon>Gunneridae</taxon>
        <taxon>Pentapetalae</taxon>
        <taxon>rosids</taxon>
        <taxon>malvids</taxon>
        <taxon>Malvales</taxon>
        <taxon>Malvaceae</taxon>
        <taxon>Grewioideae</taxon>
        <taxon>Apeibeae</taxon>
        <taxon>Corchorus</taxon>
    </lineage>
</organism>
<evidence type="ECO:0000313" key="1">
    <source>
        <dbReference type="EMBL" id="OMO50957.1"/>
    </source>
</evidence>
<dbReference type="EMBL" id="AWUE01024380">
    <property type="protein sequence ID" value="OMO50957.1"/>
    <property type="molecule type" value="Genomic_DNA"/>
</dbReference>
<reference evidence="2" key="1">
    <citation type="submission" date="2013-09" db="EMBL/GenBank/DDBJ databases">
        <title>Corchorus olitorius genome sequencing.</title>
        <authorList>
            <person name="Alam M."/>
            <person name="Haque M.S."/>
            <person name="Islam M.S."/>
            <person name="Emdad E.M."/>
            <person name="Islam M.M."/>
            <person name="Ahmed B."/>
            <person name="Halim A."/>
            <person name="Hossen Q.M.M."/>
            <person name="Hossain M.Z."/>
            <person name="Ahmed R."/>
            <person name="Khan M.M."/>
            <person name="Islam R."/>
            <person name="Rashid M.M."/>
            <person name="Khan S.A."/>
            <person name="Rahman M.S."/>
            <person name="Alam M."/>
            <person name="Yahiya A.S."/>
            <person name="Khan M.S."/>
            <person name="Azam M.S."/>
            <person name="Haque T."/>
            <person name="Lashkar M.Z.H."/>
            <person name="Akhand A.I."/>
            <person name="Morshed G."/>
            <person name="Roy S."/>
            <person name="Uddin K.S."/>
            <person name="Rabeya T."/>
            <person name="Hossain A.S."/>
            <person name="Chowdhury A."/>
            <person name="Snigdha A.R."/>
            <person name="Mortoza M.S."/>
            <person name="Matin S.A."/>
            <person name="Hoque S.M.E."/>
            <person name="Islam M.K."/>
            <person name="Roy D.K."/>
            <person name="Haider R."/>
            <person name="Moosa M.M."/>
            <person name="Elias S.M."/>
            <person name="Hasan A.M."/>
            <person name="Jahan S."/>
            <person name="Shafiuddin M."/>
            <person name="Mahmood N."/>
            <person name="Shommy N.S."/>
        </authorList>
    </citation>
    <scope>NUCLEOTIDE SEQUENCE [LARGE SCALE GENOMIC DNA]</scope>
    <source>
        <strain evidence="2">cv. O-4</strain>
    </source>
</reference>
<accession>A0A1R3FYM5</accession>